<dbReference type="KEGG" id="sbl:Sbal_4025"/>
<evidence type="ECO:0000313" key="1">
    <source>
        <dbReference type="EMBL" id="ABN63491.1"/>
    </source>
</evidence>
<accession>A3D9S8</accession>
<name>A3D9S8_SHEB5</name>
<gene>
    <name evidence="1" type="ordered locus">Sbal_4025</name>
</gene>
<keyword evidence="2" id="KW-1185">Reference proteome</keyword>
<dbReference type="PROSITE" id="PS51257">
    <property type="entry name" value="PROKAR_LIPOPROTEIN"/>
    <property type="match status" value="1"/>
</dbReference>
<dbReference type="Proteomes" id="UP000001557">
    <property type="component" value="Chromosome"/>
</dbReference>
<dbReference type="EMBL" id="CP000563">
    <property type="protein sequence ID" value="ABN63491.1"/>
    <property type="molecule type" value="Genomic_DNA"/>
</dbReference>
<reference evidence="1 2" key="1">
    <citation type="submission" date="2007-02" db="EMBL/GenBank/DDBJ databases">
        <title>Complete sequence of chromosome of Shewanella baltica OS155.</title>
        <authorList>
            <consortium name="US DOE Joint Genome Institute"/>
            <person name="Copeland A."/>
            <person name="Lucas S."/>
            <person name="Lapidus A."/>
            <person name="Barry K."/>
            <person name="Detter J.C."/>
            <person name="Glavina del Rio T."/>
            <person name="Hammon N."/>
            <person name="Israni S."/>
            <person name="Dalin E."/>
            <person name="Tice H."/>
            <person name="Pitluck S."/>
            <person name="Sims D.R."/>
            <person name="Brettin T."/>
            <person name="Bruce D."/>
            <person name="Han C."/>
            <person name="Tapia R."/>
            <person name="Brainard J."/>
            <person name="Schmutz J."/>
            <person name="Larimer F."/>
            <person name="Land M."/>
            <person name="Hauser L."/>
            <person name="Kyrpides N."/>
            <person name="Mikhailova N."/>
            <person name="Brettar I."/>
            <person name="Klappenbach J."/>
            <person name="Konstantinidis K."/>
            <person name="Rodrigues J."/>
            <person name="Tiedje J."/>
            <person name="Richardson P."/>
        </authorList>
    </citation>
    <scope>NUCLEOTIDE SEQUENCE [LARGE SCALE GENOMIC DNA]</scope>
    <source>
        <strain evidence="2">OS155 / ATCC BAA-1091</strain>
    </source>
</reference>
<dbReference type="AlphaFoldDB" id="A3D9S8"/>
<evidence type="ECO:0000313" key="2">
    <source>
        <dbReference type="Proteomes" id="UP000001557"/>
    </source>
</evidence>
<sequence length="207" mass="23164">MMRSAGVILFLLLTGCQPNDTDFNNKVSEFKSTEIGSDIANYKFIPPYKSLEPLLEYTEWCNTVLWAQQSVEENSIELAFLREEVFAIVPSEVTGVKSITNRIIEGAGGVDSIYQYIHGDAAYLMKPSRLAMPIIKNMIGSYQRSASYEKVIELNKKVPKRSKSFSDADELCFKADMLTGILGGESRSRNVISEVSELVRKNTLASR</sequence>
<protein>
    <recommendedName>
        <fullName evidence="3">Lipoprotein</fullName>
    </recommendedName>
</protein>
<organism evidence="1 2">
    <name type="scientific">Shewanella baltica (strain OS155 / ATCC BAA-1091)</name>
    <dbReference type="NCBI Taxonomy" id="325240"/>
    <lineage>
        <taxon>Bacteria</taxon>
        <taxon>Pseudomonadati</taxon>
        <taxon>Pseudomonadota</taxon>
        <taxon>Gammaproteobacteria</taxon>
        <taxon>Alteromonadales</taxon>
        <taxon>Shewanellaceae</taxon>
        <taxon>Shewanella</taxon>
    </lineage>
</organism>
<evidence type="ECO:0008006" key="3">
    <source>
        <dbReference type="Google" id="ProtNLM"/>
    </source>
</evidence>
<dbReference type="HOGENOM" id="CLU_1325590_0_0_6"/>
<proteinExistence type="predicted"/>